<evidence type="ECO:0000313" key="3">
    <source>
        <dbReference type="Proteomes" id="UP001198200"/>
    </source>
</evidence>
<proteinExistence type="predicted"/>
<keyword evidence="1" id="KW-0812">Transmembrane</keyword>
<dbReference type="EMBL" id="JAJEQN010000001">
    <property type="protein sequence ID" value="MCC2220135.1"/>
    <property type="molecule type" value="Genomic_DNA"/>
</dbReference>
<dbReference type="AlphaFoldDB" id="A0AAE3JAE6"/>
<dbReference type="SUPFAM" id="SSF53300">
    <property type="entry name" value="vWA-like"/>
    <property type="match status" value="1"/>
</dbReference>
<comment type="caution">
    <text evidence="2">The sequence shown here is derived from an EMBL/GenBank/DDBJ whole genome shotgun (WGS) entry which is preliminary data.</text>
</comment>
<accession>A0AAE3JAE6</accession>
<evidence type="ECO:0008006" key="4">
    <source>
        <dbReference type="Google" id="ProtNLM"/>
    </source>
</evidence>
<protein>
    <recommendedName>
        <fullName evidence="4">VWFA domain-containing protein</fullName>
    </recommendedName>
</protein>
<keyword evidence="1" id="KW-0472">Membrane</keyword>
<feature type="transmembrane region" description="Helical" evidence="1">
    <location>
        <begin position="677"/>
        <end position="700"/>
    </location>
</feature>
<dbReference type="RefSeq" id="WP_308730827.1">
    <property type="nucleotide sequence ID" value="NZ_JAJEQN010000001.1"/>
</dbReference>
<keyword evidence="1" id="KW-1133">Transmembrane helix</keyword>
<dbReference type="InterPro" id="IPR036465">
    <property type="entry name" value="vWFA_dom_sf"/>
</dbReference>
<name>A0AAE3JAE6_9FIRM</name>
<dbReference type="Gene3D" id="3.40.50.410">
    <property type="entry name" value="von Willebrand factor, type A domain"/>
    <property type="match status" value="1"/>
</dbReference>
<organism evidence="2 3">
    <name type="scientific">Anthropogastromicrobium aceti</name>
    <dbReference type="NCBI Taxonomy" id="2981768"/>
    <lineage>
        <taxon>Bacteria</taxon>
        <taxon>Bacillati</taxon>
        <taxon>Bacillota</taxon>
        <taxon>Clostridia</taxon>
        <taxon>Lachnospirales</taxon>
        <taxon>Lachnospiraceae</taxon>
        <taxon>Anthropogastromicrobium</taxon>
    </lineage>
</organism>
<dbReference type="Proteomes" id="UP001198200">
    <property type="component" value="Unassembled WGS sequence"/>
</dbReference>
<evidence type="ECO:0000313" key="2">
    <source>
        <dbReference type="EMBL" id="MCC2220135.1"/>
    </source>
</evidence>
<gene>
    <name evidence="2" type="ORF">LKD48_00530</name>
</gene>
<keyword evidence="3" id="KW-1185">Reference proteome</keyword>
<evidence type="ECO:0000256" key="1">
    <source>
        <dbReference type="SAM" id="Phobius"/>
    </source>
</evidence>
<sequence length="827" mass="90861">MKKQIILFVLLLSLMTAGVFPLQNTIGYASESSGRKIVTIVFDDSFSMANENRYSNANYAIQAFIALLNEEDELHLIYMSDAARQLAAQPGNFDPSAIAKDIDLTNPQSGADQVRNNPWQGAGTPFGAVQMGYNELVSHEDTDSSTQYYLIVLSDGGFMDDATNQITIDTGTVQGQFESFYGTLMPNQTHMNTYYLAIGAEAVALTDRPDLNFHAQTASDGQSMILAIGALAYTISGRYHLDASEISVYDTLVSFTSELPLKSVSFLSQGRGAAVSSVTGPNGENYEIRRNVTLAPDGYNADPSLFGNAIVTDAGGANMPAGTYQVQFTAGVDPASLNVMIEPAVECRLAVQYNGETVSAEKLAEIPEGETVTITAQAVESGTDTVVDSSFLEEGTANTLVYEVDGNEIVRSDTGELTITLQLGAGRISGQIQMPGFLPKTADERFTTKSKVVYRVESDAADVSVRQNELDSCEEIRFYLTADGVKMSADEAKNYPLSTPVLTGVEVEYEWYQDEDSGEWIFKPKGETDSTGTLTVYVENEELEASGQAVIDVIPRIHYQIIQIGGQDAHAAQTSLGQMEPIKFQITADAETLDRAAIDALKTKPTLAVKMTDSSFFIWKTGEKRNGISGRWYIEDDGTCVYQPKGLSWFYGTGEVALTLSEEASCTAVFTIEERSFLYWIPIGFVLFSLFLLWCIIGWIRQPKFNNQIMEIVVYTKFGSAIQESPRIKVMKRRIGLIPYRACRMRVGDLVFIAAPGRKIVLDKDCVRGRVVYSGKVRFMGRSAGNMKRLLRMMEPAKRDVRMVRGMELYVAPDKNAQALTGYRITG</sequence>
<reference evidence="2 3" key="1">
    <citation type="submission" date="2021-10" db="EMBL/GenBank/DDBJ databases">
        <title>Anaerobic single-cell dispensing facilitates the cultivation of human gut bacteria.</title>
        <authorList>
            <person name="Afrizal A."/>
        </authorList>
    </citation>
    <scope>NUCLEOTIDE SEQUENCE [LARGE SCALE GENOMIC DNA]</scope>
    <source>
        <strain evidence="2 3">CLA-AA-H224</strain>
    </source>
</reference>